<evidence type="ECO:0000256" key="1">
    <source>
        <dbReference type="SAM" id="SignalP"/>
    </source>
</evidence>
<proteinExistence type="predicted"/>
<protein>
    <recommendedName>
        <fullName evidence="4">YtkA-like protein</fullName>
    </recommendedName>
</protein>
<organism evidence="2 3">
    <name type="scientific">Paenibacillus barcinonensis</name>
    <dbReference type="NCBI Taxonomy" id="198119"/>
    <lineage>
        <taxon>Bacteria</taxon>
        <taxon>Bacillati</taxon>
        <taxon>Bacillota</taxon>
        <taxon>Bacilli</taxon>
        <taxon>Bacillales</taxon>
        <taxon>Paenibacillaceae</taxon>
        <taxon>Paenibacillus</taxon>
    </lineage>
</organism>
<sequence>MPKAVILLFGLAFIVIVSGCTTPAAGSGEGLSDMQIQVVPQKSSGEAQIIAKLDESIIRDGSWVMFEIINPAIKGPIWLQADYEGEGIYTTKTTLPSKSYTLLGHFYAAGGFHFSRQYEPQTNSNLN</sequence>
<evidence type="ECO:0008006" key="4">
    <source>
        <dbReference type="Google" id="ProtNLM"/>
    </source>
</evidence>
<feature type="chain" id="PRO_5047427188" description="YtkA-like protein" evidence="1">
    <location>
        <begin position="20"/>
        <end position="127"/>
    </location>
</feature>
<keyword evidence="3" id="KW-1185">Reference proteome</keyword>
<gene>
    <name evidence="2" type="ORF">HUB98_02170</name>
</gene>
<dbReference type="Proteomes" id="UP000509327">
    <property type="component" value="Chromosome"/>
</dbReference>
<evidence type="ECO:0000313" key="2">
    <source>
        <dbReference type="EMBL" id="QKS55231.1"/>
    </source>
</evidence>
<reference evidence="2 3" key="1">
    <citation type="submission" date="2020-06" db="EMBL/GenBank/DDBJ databases">
        <title>Complete genome of Paenibacillus barcinonensis KACC11450.</title>
        <authorList>
            <person name="Kim M."/>
            <person name="Park Y.-J."/>
            <person name="Shin J.-H."/>
        </authorList>
    </citation>
    <scope>NUCLEOTIDE SEQUENCE [LARGE SCALE GENOMIC DNA]</scope>
    <source>
        <strain evidence="2 3">KACC11450</strain>
    </source>
</reference>
<name>A0ABX6PZL2_PAEBA</name>
<dbReference type="EMBL" id="CP054614">
    <property type="protein sequence ID" value="QKS55231.1"/>
    <property type="molecule type" value="Genomic_DNA"/>
</dbReference>
<dbReference type="RefSeq" id="WP_110898760.1">
    <property type="nucleotide sequence ID" value="NZ_CP054614.1"/>
</dbReference>
<dbReference type="PROSITE" id="PS51257">
    <property type="entry name" value="PROKAR_LIPOPROTEIN"/>
    <property type="match status" value="1"/>
</dbReference>
<accession>A0ABX6PZL2</accession>
<evidence type="ECO:0000313" key="3">
    <source>
        <dbReference type="Proteomes" id="UP000509327"/>
    </source>
</evidence>
<keyword evidence="1" id="KW-0732">Signal</keyword>
<feature type="signal peptide" evidence="1">
    <location>
        <begin position="1"/>
        <end position="19"/>
    </location>
</feature>